<evidence type="ECO:0000313" key="3">
    <source>
        <dbReference type="Proteomes" id="UP001161247"/>
    </source>
</evidence>
<feature type="chain" id="PRO_5043695921" evidence="1">
    <location>
        <begin position="38"/>
        <end position="140"/>
    </location>
</feature>
<accession>A0AAV1DX81</accession>
<sequence length="140" mass="15667">MVFILRLSKTNKQQISFLSLALLLLFILHAFNIQTQAQDTCCSSCDDRWYSCKLTVDLCAEYYIDGCPRYDDCDNERNSCSITCDPDNASYDYCPWPQDLNQCCSLCNQALEGCPGDYNDCSQATTSCYDACKSLGATCA</sequence>
<dbReference type="EMBL" id="OX459124">
    <property type="protein sequence ID" value="CAI9112496.1"/>
    <property type="molecule type" value="Genomic_DNA"/>
</dbReference>
<dbReference type="AlphaFoldDB" id="A0AAV1DX81"/>
<evidence type="ECO:0000256" key="1">
    <source>
        <dbReference type="SAM" id="SignalP"/>
    </source>
</evidence>
<protein>
    <submittedName>
        <fullName evidence="2">OLC1v1012953C1</fullName>
    </submittedName>
</protein>
<evidence type="ECO:0000313" key="2">
    <source>
        <dbReference type="EMBL" id="CAI9112496.1"/>
    </source>
</evidence>
<dbReference type="Proteomes" id="UP001161247">
    <property type="component" value="Chromosome 7"/>
</dbReference>
<keyword evidence="1" id="KW-0732">Signal</keyword>
<keyword evidence="3" id="KW-1185">Reference proteome</keyword>
<reference evidence="2" key="1">
    <citation type="submission" date="2023-03" db="EMBL/GenBank/DDBJ databases">
        <authorList>
            <person name="Julca I."/>
        </authorList>
    </citation>
    <scope>NUCLEOTIDE SEQUENCE</scope>
</reference>
<name>A0AAV1DX81_OLDCO</name>
<feature type="signal peptide" evidence="1">
    <location>
        <begin position="1"/>
        <end position="37"/>
    </location>
</feature>
<organism evidence="2 3">
    <name type="scientific">Oldenlandia corymbosa var. corymbosa</name>
    <dbReference type="NCBI Taxonomy" id="529605"/>
    <lineage>
        <taxon>Eukaryota</taxon>
        <taxon>Viridiplantae</taxon>
        <taxon>Streptophyta</taxon>
        <taxon>Embryophyta</taxon>
        <taxon>Tracheophyta</taxon>
        <taxon>Spermatophyta</taxon>
        <taxon>Magnoliopsida</taxon>
        <taxon>eudicotyledons</taxon>
        <taxon>Gunneridae</taxon>
        <taxon>Pentapetalae</taxon>
        <taxon>asterids</taxon>
        <taxon>lamiids</taxon>
        <taxon>Gentianales</taxon>
        <taxon>Rubiaceae</taxon>
        <taxon>Rubioideae</taxon>
        <taxon>Spermacoceae</taxon>
        <taxon>Hedyotis-Oldenlandia complex</taxon>
        <taxon>Oldenlandia</taxon>
    </lineage>
</organism>
<gene>
    <name evidence="2" type="ORF">OLC1_LOCUS19688</name>
</gene>
<proteinExistence type="predicted"/>